<dbReference type="PATRIC" id="fig|471514.4.peg.4181"/>
<organism evidence="2 3">
    <name type="scientific">Alicyclobacillus ferrooxydans</name>
    <dbReference type="NCBI Taxonomy" id="471514"/>
    <lineage>
        <taxon>Bacteria</taxon>
        <taxon>Bacillati</taxon>
        <taxon>Bacillota</taxon>
        <taxon>Bacilli</taxon>
        <taxon>Bacillales</taxon>
        <taxon>Alicyclobacillaceae</taxon>
        <taxon>Alicyclobacillus</taxon>
    </lineage>
</organism>
<dbReference type="RefSeq" id="WP_054968274.1">
    <property type="nucleotide sequence ID" value="NZ_LJCO01000030.1"/>
</dbReference>
<evidence type="ECO:0000313" key="3">
    <source>
        <dbReference type="Proteomes" id="UP000050482"/>
    </source>
</evidence>
<dbReference type="OrthoDB" id="6902891at2"/>
<dbReference type="EMBL" id="LJCO01000030">
    <property type="protein sequence ID" value="KPV44560.1"/>
    <property type="molecule type" value="Genomic_DNA"/>
</dbReference>
<protein>
    <submittedName>
        <fullName evidence="2">Thioesterase</fullName>
    </submittedName>
</protein>
<dbReference type="Pfam" id="PF22636">
    <property type="entry name" value="FlK"/>
    <property type="match status" value="1"/>
</dbReference>
<sequence length="130" mass="14298">MKPGIAKGHTAKVSVTVTEEMCPAFAGEAVHPTMSTVSMVYYMEWAGRQVILPFLEEHEEGIGASICIRHSAPAPVGKLVTFYAEATDVSQHKVVCKVWAEHDRACVGEGTFTQVISPKQKIMERIHAMR</sequence>
<dbReference type="PANTHER" id="PTHR36934:SF1">
    <property type="entry name" value="THIOESTERASE DOMAIN-CONTAINING PROTEIN"/>
    <property type="match status" value="1"/>
</dbReference>
<evidence type="ECO:0000259" key="1">
    <source>
        <dbReference type="Pfam" id="PF22636"/>
    </source>
</evidence>
<dbReference type="InterPro" id="IPR054485">
    <property type="entry name" value="FlK-like_dom"/>
</dbReference>
<keyword evidence="3" id="KW-1185">Reference proteome</keyword>
<evidence type="ECO:0000313" key="2">
    <source>
        <dbReference type="EMBL" id="KPV44560.1"/>
    </source>
</evidence>
<dbReference type="Proteomes" id="UP000050482">
    <property type="component" value="Unassembled WGS sequence"/>
</dbReference>
<dbReference type="Gene3D" id="3.10.129.10">
    <property type="entry name" value="Hotdog Thioesterase"/>
    <property type="match status" value="1"/>
</dbReference>
<name>A0A0P9CG74_9BACL</name>
<gene>
    <name evidence="2" type="ORF">AN477_06035</name>
</gene>
<comment type="caution">
    <text evidence="2">The sequence shown here is derived from an EMBL/GenBank/DDBJ whole genome shotgun (WGS) entry which is preliminary data.</text>
</comment>
<feature type="domain" description="Fluoroacetyl-CoA-specific thioesterase-like" evidence="1">
    <location>
        <begin position="17"/>
        <end position="119"/>
    </location>
</feature>
<dbReference type="AlphaFoldDB" id="A0A0P9CG74"/>
<accession>A0A0P9CG74</accession>
<dbReference type="PANTHER" id="PTHR36934">
    <property type="entry name" value="BLR0278 PROTEIN"/>
    <property type="match status" value="1"/>
</dbReference>
<dbReference type="InterPro" id="IPR025540">
    <property type="entry name" value="FlK"/>
</dbReference>
<proteinExistence type="predicted"/>
<dbReference type="InterPro" id="IPR029069">
    <property type="entry name" value="HotDog_dom_sf"/>
</dbReference>
<dbReference type="SUPFAM" id="SSF54637">
    <property type="entry name" value="Thioesterase/thiol ester dehydrase-isomerase"/>
    <property type="match status" value="1"/>
</dbReference>
<dbReference type="STRING" id="471514.AN477_06035"/>
<reference evidence="2 3" key="1">
    <citation type="submission" date="2015-09" db="EMBL/GenBank/DDBJ databases">
        <title>Draft genome sequence of Alicyclobacillus ferrooxydans DSM 22381.</title>
        <authorList>
            <person name="Hemp J."/>
        </authorList>
    </citation>
    <scope>NUCLEOTIDE SEQUENCE [LARGE SCALE GENOMIC DNA]</scope>
    <source>
        <strain evidence="2 3">TC-34</strain>
    </source>
</reference>